<dbReference type="InterPro" id="IPR027417">
    <property type="entry name" value="P-loop_NTPase"/>
</dbReference>
<reference evidence="2 3" key="4">
    <citation type="journal article" date="2011" name="BMC Genomics">
        <title>RNA-Seq improves annotation of protein-coding genes in the cucumber genome.</title>
        <authorList>
            <person name="Li Z."/>
            <person name="Zhang Z."/>
            <person name="Yan P."/>
            <person name="Huang S."/>
            <person name="Fei Z."/>
            <person name="Lin K."/>
        </authorList>
    </citation>
    <scope>NUCLEOTIDE SEQUENCE [LARGE SCALE GENOMIC DNA]</scope>
    <source>
        <strain evidence="3">cv. 9930</strain>
    </source>
</reference>
<dbReference type="Gene3D" id="3.40.50.300">
    <property type="entry name" value="P-loop containing nucleotide triphosphate hydrolases"/>
    <property type="match status" value="1"/>
</dbReference>
<dbReference type="Gene3D" id="1.10.8.430">
    <property type="entry name" value="Helical domain of apoptotic protease-activating factors"/>
    <property type="match status" value="1"/>
</dbReference>
<dbReference type="Gramene" id="KGN60801">
    <property type="protein sequence ID" value="KGN60801"/>
    <property type="gene ID" value="Csa_2G010365"/>
</dbReference>
<reference evidence="2 3" key="2">
    <citation type="journal article" date="2009" name="PLoS ONE">
        <title>An integrated genetic and cytogenetic map of the cucumber genome.</title>
        <authorList>
            <person name="Ren Y."/>
            <person name="Zhang Z."/>
            <person name="Liu J."/>
            <person name="Staub J.E."/>
            <person name="Han Y."/>
            <person name="Cheng Z."/>
            <person name="Li X."/>
            <person name="Lu J."/>
            <person name="Miao H."/>
            <person name="Kang H."/>
            <person name="Xie B."/>
            <person name="Gu X."/>
            <person name="Wang X."/>
            <person name="Du Y."/>
            <person name="Jin W."/>
            <person name="Huang S."/>
        </authorList>
    </citation>
    <scope>NUCLEOTIDE SEQUENCE [LARGE SCALE GENOMIC DNA]</scope>
    <source>
        <strain evidence="3">cv. 9930</strain>
    </source>
</reference>
<dbReference type="GO" id="GO:0043531">
    <property type="term" value="F:ADP binding"/>
    <property type="evidence" value="ECO:0007669"/>
    <property type="project" value="InterPro"/>
</dbReference>
<dbReference type="Pfam" id="PF00931">
    <property type="entry name" value="NB-ARC"/>
    <property type="match status" value="1"/>
</dbReference>
<proteinExistence type="predicted"/>
<sequence length="307" mass="34758">MVGLYGIGGIGKTTLARALYNKIVDDFESCCFLAYVREASNQYRGLVGLQNELLREILVDDSIKVSNLDIGISIIRDRLCSKKILLILDDVDTSEQLEALAGGRDWFGPRSMVIATTRNKHLLAIHEFDILQSVKGLNDDEALELFSWHAFKTSCPSSDYLDLSKRVVRYCKGLPLALEVVGSFLHSIEQPKFQLILDEYENQYLDKGIQDPLRISYDGLEHEVKENFLYISCCFVGEDINKVKLMLEACGCLCLEKRTTKLMNLSLLTIDESNQVEKVVYKFGFLRNNGSCHPFIEKVGLVQKQLL</sequence>
<evidence type="ECO:0000259" key="1">
    <source>
        <dbReference type="Pfam" id="PF00931"/>
    </source>
</evidence>
<reference evidence="2 3" key="3">
    <citation type="journal article" date="2010" name="BMC Genomics">
        <title>Transcriptome sequencing and comparative analysis of cucumber flowers with different sex types.</title>
        <authorList>
            <person name="Guo S."/>
            <person name="Zheng Y."/>
            <person name="Joung J.G."/>
            <person name="Liu S."/>
            <person name="Zhang Z."/>
            <person name="Crasta O.R."/>
            <person name="Sobral B.W."/>
            <person name="Xu Y."/>
            <person name="Huang S."/>
            <person name="Fei Z."/>
        </authorList>
    </citation>
    <scope>NUCLEOTIDE SEQUENCE [LARGE SCALE GENOMIC DNA]</scope>
    <source>
        <strain evidence="3">cv. 9930</strain>
    </source>
</reference>
<dbReference type="PANTHER" id="PTHR11017">
    <property type="entry name" value="LEUCINE-RICH REPEAT-CONTAINING PROTEIN"/>
    <property type="match status" value="1"/>
</dbReference>
<dbReference type="eggNOG" id="ENOG502R4BG">
    <property type="taxonomic scope" value="Eukaryota"/>
</dbReference>
<feature type="domain" description="NB-ARC" evidence="1">
    <location>
        <begin position="1"/>
        <end position="153"/>
    </location>
</feature>
<dbReference type="InterPro" id="IPR042197">
    <property type="entry name" value="Apaf_helical"/>
</dbReference>
<gene>
    <name evidence="2" type="ORF">Csa_2G010365</name>
</gene>
<evidence type="ECO:0000313" key="2">
    <source>
        <dbReference type="EMBL" id="KGN60801.1"/>
    </source>
</evidence>
<dbReference type="AlphaFoldDB" id="A0A0A0LLB5"/>
<name>A0A0A0LLB5_CUCSA</name>
<reference evidence="2 3" key="1">
    <citation type="journal article" date="2009" name="Nat. Genet.">
        <title>The genome of the cucumber, Cucumis sativus L.</title>
        <authorList>
            <person name="Huang S."/>
            <person name="Li R."/>
            <person name="Zhang Z."/>
            <person name="Li L."/>
            <person name="Gu X."/>
            <person name="Fan W."/>
            <person name="Lucas W.J."/>
            <person name="Wang X."/>
            <person name="Xie B."/>
            <person name="Ni P."/>
            <person name="Ren Y."/>
            <person name="Zhu H."/>
            <person name="Li J."/>
            <person name="Lin K."/>
            <person name="Jin W."/>
            <person name="Fei Z."/>
            <person name="Li G."/>
            <person name="Staub J."/>
            <person name="Kilian A."/>
            <person name="van der Vossen E.A."/>
            <person name="Wu Y."/>
            <person name="Guo J."/>
            <person name="He J."/>
            <person name="Jia Z."/>
            <person name="Ren Y."/>
            <person name="Tian G."/>
            <person name="Lu Y."/>
            <person name="Ruan J."/>
            <person name="Qian W."/>
            <person name="Wang M."/>
            <person name="Huang Q."/>
            <person name="Li B."/>
            <person name="Xuan Z."/>
            <person name="Cao J."/>
            <person name="Asan"/>
            <person name="Wu Z."/>
            <person name="Zhang J."/>
            <person name="Cai Q."/>
            <person name="Bai Y."/>
            <person name="Zhao B."/>
            <person name="Han Y."/>
            <person name="Li Y."/>
            <person name="Li X."/>
            <person name="Wang S."/>
            <person name="Shi Q."/>
            <person name="Liu S."/>
            <person name="Cho W.K."/>
            <person name="Kim J.Y."/>
            <person name="Xu Y."/>
            <person name="Heller-Uszynska K."/>
            <person name="Miao H."/>
            <person name="Cheng Z."/>
            <person name="Zhang S."/>
            <person name="Wu J."/>
            <person name="Yang Y."/>
            <person name="Kang H."/>
            <person name="Li M."/>
            <person name="Liang H."/>
            <person name="Ren X."/>
            <person name="Shi Z."/>
            <person name="Wen M."/>
            <person name="Jian M."/>
            <person name="Yang H."/>
            <person name="Zhang G."/>
            <person name="Yang Z."/>
            <person name="Chen R."/>
            <person name="Liu S."/>
            <person name="Li J."/>
            <person name="Ma L."/>
            <person name="Liu H."/>
            <person name="Zhou Y."/>
            <person name="Zhao J."/>
            <person name="Fang X."/>
            <person name="Li G."/>
            <person name="Fang L."/>
            <person name="Li Y."/>
            <person name="Liu D."/>
            <person name="Zheng H."/>
            <person name="Zhang Y."/>
            <person name="Qin N."/>
            <person name="Li Z."/>
            <person name="Yang G."/>
            <person name="Yang S."/>
            <person name="Bolund L."/>
            <person name="Kristiansen K."/>
            <person name="Zheng H."/>
            <person name="Li S."/>
            <person name="Zhang X."/>
            <person name="Yang H."/>
            <person name="Wang J."/>
            <person name="Sun R."/>
            <person name="Zhang B."/>
            <person name="Jiang S."/>
            <person name="Wang J."/>
            <person name="Du Y."/>
            <person name="Li S."/>
        </authorList>
    </citation>
    <scope>NUCLEOTIDE SEQUENCE [LARGE SCALE GENOMIC DNA]</scope>
    <source>
        <strain evidence="3">cv. 9930</strain>
    </source>
</reference>
<dbReference type="OMA" id="HENGKAR"/>
<accession>A0A0A0LLB5</accession>
<dbReference type="PRINTS" id="PR00364">
    <property type="entry name" value="DISEASERSIST"/>
</dbReference>
<dbReference type="InterPro" id="IPR044974">
    <property type="entry name" value="Disease_R_plants"/>
</dbReference>
<dbReference type="Proteomes" id="UP000029981">
    <property type="component" value="Chromosome 2"/>
</dbReference>
<evidence type="ECO:0000313" key="3">
    <source>
        <dbReference type="Proteomes" id="UP000029981"/>
    </source>
</evidence>
<dbReference type="SUPFAM" id="SSF52540">
    <property type="entry name" value="P-loop containing nucleoside triphosphate hydrolases"/>
    <property type="match status" value="1"/>
</dbReference>
<dbReference type="GO" id="GO:0006952">
    <property type="term" value="P:defense response"/>
    <property type="evidence" value="ECO:0007669"/>
    <property type="project" value="InterPro"/>
</dbReference>
<dbReference type="PANTHER" id="PTHR11017:SF570">
    <property type="entry name" value="DISEASE RESISTANCE PROTEIN (TIR-NBS CLASS)-RELATED"/>
    <property type="match status" value="1"/>
</dbReference>
<keyword evidence="3" id="KW-1185">Reference proteome</keyword>
<organism evidence="2 3">
    <name type="scientific">Cucumis sativus</name>
    <name type="common">Cucumber</name>
    <dbReference type="NCBI Taxonomy" id="3659"/>
    <lineage>
        <taxon>Eukaryota</taxon>
        <taxon>Viridiplantae</taxon>
        <taxon>Streptophyta</taxon>
        <taxon>Embryophyta</taxon>
        <taxon>Tracheophyta</taxon>
        <taxon>Spermatophyta</taxon>
        <taxon>Magnoliopsida</taxon>
        <taxon>eudicotyledons</taxon>
        <taxon>Gunneridae</taxon>
        <taxon>Pentapetalae</taxon>
        <taxon>rosids</taxon>
        <taxon>fabids</taxon>
        <taxon>Cucurbitales</taxon>
        <taxon>Cucurbitaceae</taxon>
        <taxon>Benincaseae</taxon>
        <taxon>Cucumis</taxon>
    </lineage>
</organism>
<dbReference type="InterPro" id="IPR002182">
    <property type="entry name" value="NB-ARC"/>
</dbReference>
<dbReference type="EMBL" id="CM002923">
    <property type="protein sequence ID" value="KGN60801.1"/>
    <property type="molecule type" value="Genomic_DNA"/>
</dbReference>
<protein>
    <recommendedName>
        <fullName evidence="1">NB-ARC domain-containing protein</fullName>
    </recommendedName>
</protein>